<organism evidence="1">
    <name type="scientific">marine sediment metagenome</name>
    <dbReference type="NCBI Taxonomy" id="412755"/>
    <lineage>
        <taxon>unclassified sequences</taxon>
        <taxon>metagenomes</taxon>
        <taxon>ecological metagenomes</taxon>
    </lineage>
</organism>
<sequence>MTQIEIYYTKSVFLTINNKLANFDINEVIEDIIKHLPVTHIKVYEQTLSSSTTPSTKMNWNQILEYYFELFNNENNPLATDDKQALLIKYKSHTSMSVGDIIKFNDEYHYCKGMGWKLLSQ</sequence>
<gene>
    <name evidence="1" type="ORF">LCGC14_0195740</name>
</gene>
<reference evidence="1" key="1">
    <citation type="journal article" date="2015" name="Nature">
        <title>Complex archaea that bridge the gap between prokaryotes and eukaryotes.</title>
        <authorList>
            <person name="Spang A."/>
            <person name="Saw J.H."/>
            <person name="Jorgensen S.L."/>
            <person name="Zaremba-Niedzwiedzka K."/>
            <person name="Martijn J."/>
            <person name="Lind A.E."/>
            <person name="van Eijk R."/>
            <person name="Schleper C."/>
            <person name="Guy L."/>
            <person name="Ettema T.J."/>
        </authorList>
    </citation>
    <scope>NUCLEOTIDE SEQUENCE</scope>
</reference>
<dbReference type="AlphaFoldDB" id="A0A0F9X4G6"/>
<comment type="caution">
    <text evidence="1">The sequence shown here is derived from an EMBL/GenBank/DDBJ whole genome shotgun (WGS) entry which is preliminary data.</text>
</comment>
<name>A0A0F9X4G6_9ZZZZ</name>
<protein>
    <submittedName>
        <fullName evidence="1">Uncharacterized protein</fullName>
    </submittedName>
</protein>
<evidence type="ECO:0000313" key="1">
    <source>
        <dbReference type="EMBL" id="KKN93741.1"/>
    </source>
</evidence>
<proteinExistence type="predicted"/>
<accession>A0A0F9X4G6</accession>
<dbReference type="EMBL" id="LAZR01000084">
    <property type="protein sequence ID" value="KKN93741.1"/>
    <property type="molecule type" value="Genomic_DNA"/>
</dbReference>